<reference evidence="1 2" key="1">
    <citation type="journal article" date="2006" name="Genome Res.">
        <title>Massive genome erosion and functional adaptations provide insights into the symbiotic lifestyle of Sodalis glossinidius in the tsetse host.</title>
        <authorList>
            <person name="Toh H."/>
            <person name="Weiss B.L."/>
            <person name="Perkin S.A.H."/>
            <person name="Yamashita A."/>
            <person name="Oshima K."/>
            <person name="Hattori M."/>
            <person name="Aksoy S."/>
        </authorList>
    </citation>
    <scope>NUCLEOTIDE SEQUENCE [LARGE SCALE GENOMIC DNA]</scope>
    <source>
        <strain evidence="2">morsitans</strain>
    </source>
</reference>
<gene>
    <name evidence="1" type="ordered locus">SG0475</name>
</gene>
<proteinExistence type="predicted"/>
<keyword evidence="2" id="KW-1185">Reference proteome</keyword>
<name>Q2NVS5_SODGM</name>
<dbReference type="HOGENOM" id="CLU_1474250_0_0_6"/>
<accession>Q2NVS5</accession>
<dbReference type="Proteomes" id="UP000001932">
    <property type="component" value="Chromosome"/>
</dbReference>
<evidence type="ECO:0000313" key="1">
    <source>
        <dbReference type="EMBL" id="BAE73750.1"/>
    </source>
</evidence>
<protein>
    <submittedName>
        <fullName evidence="1">Uncharacterized protein</fullName>
    </submittedName>
</protein>
<dbReference type="eggNOG" id="ENOG5033CZ5">
    <property type="taxonomic scope" value="Bacteria"/>
</dbReference>
<evidence type="ECO:0000313" key="2">
    <source>
        <dbReference type="Proteomes" id="UP000001932"/>
    </source>
</evidence>
<dbReference type="AlphaFoldDB" id="Q2NVS5"/>
<sequence>MGSATTCAKPHRSNCKKRPVNRRWLALGGCPLRRRHHDMNIISSRPLGTLLNRGFALNSRRIARIIHARMLEDASHMELVDRLFDKFLRQGGKRTAIARLYRQISQPGAGEPRDLSPVTMVARFMQLRAFADGEYRGVFQLALLYDRWNRHCGLICYKSVIIGSINRRLWITVWNISLLKFAR</sequence>
<dbReference type="EMBL" id="AP008232">
    <property type="protein sequence ID" value="BAE73750.1"/>
    <property type="molecule type" value="Genomic_DNA"/>
</dbReference>
<organism evidence="1 2">
    <name type="scientific">Sodalis glossinidius (strain morsitans)</name>
    <dbReference type="NCBI Taxonomy" id="343509"/>
    <lineage>
        <taxon>Bacteria</taxon>
        <taxon>Pseudomonadati</taxon>
        <taxon>Pseudomonadota</taxon>
        <taxon>Gammaproteobacteria</taxon>
        <taxon>Enterobacterales</taxon>
        <taxon>Bruguierivoracaceae</taxon>
        <taxon>Sodalis</taxon>
    </lineage>
</organism>
<dbReference type="KEGG" id="sgl:SG0475"/>